<dbReference type="SUPFAM" id="SSF49777">
    <property type="entry name" value="PEBP-like"/>
    <property type="match status" value="1"/>
</dbReference>
<sequence>WIGAPDGTQSFVVTCIDHDCPSAPDDVNQPDREVPATLPRVDFTHWLLADIPASVSDIAEGSHSDGVTPRGKDAAVAPIGVHGQNDYTGWFAGDPDLEGEWNGYDGSAPPWNDSIVHHYEFTVFAVDVASLGLEPGFTRDELTAAIDGHILDSASIVGVYASNPRLH</sequence>
<dbReference type="PANTHER" id="PTHR30289:SF1">
    <property type="entry name" value="PEBP (PHOSPHATIDYLETHANOLAMINE-BINDING PROTEIN) FAMILY PROTEIN"/>
    <property type="match status" value="1"/>
</dbReference>
<reference evidence="1" key="1">
    <citation type="submission" date="2018-06" db="EMBL/GenBank/DDBJ databases">
        <authorList>
            <person name="Zhirakovskaya E."/>
        </authorList>
    </citation>
    <scope>NUCLEOTIDE SEQUENCE</scope>
</reference>
<dbReference type="PANTHER" id="PTHR30289">
    <property type="entry name" value="UNCHARACTERIZED PROTEIN YBCL-RELATED"/>
    <property type="match status" value="1"/>
</dbReference>
<dbReference type="Pfam" id="PF01161">
    <property type="entry name" value="PBP"/>
    <property type="match status" value="1"/>
</dbReference>
<dbReference type="NCBIfam" id="TIGR00481">
    <property type="entry name" value="YbhB/YbcL family Raf kinase inhibitor-like protein"/>
    <property type="match status" value="1"/>
</dbReference>
<dbReference type="InterPro" id="IPR005247">
    <property type="entry name" value="YbhB_YbcL/LppC-like"/>
</dbReference>
<organism evidence="1">
    <name type="scientific">hydrothermal vent metagenome</name>
    <dbReference type="NCBI Taxonomy" id="652676"/>
    <lineage>
        <taxon>unclassified sequences</taxon>
        <taxon>metagenomes</taxon>
        <taxon>ecological metagenomes</taxon>
    </lineage>
</organism>
<dbReference type="Gene3D" id="3.90.280.10">
    <property type="entry name" value="PEBP-like"/>
    <property type="match status" value="1"/>
</dbReference>
<gene>
    <name evidence="1" type="ORF">MNBD_ACTINO02-1632</name>
</gene>
<proteinExistence type="predicted"/>
<name>A0A3B0T3Z7_9ZZZZ</name>
<evidence type="ECO:0000313" key="1">
    <source>
        <dbReference type="EMBL" id="VAW07059.1"/>
    </source>
</evidence>
<dbReference type="CDD" id="cd00865">
    <property type="entry name" value="PEBP_bact_arch"/>
    <property type="match status" value="1"/>
</dbReference>
<protein>
    <submittedName>
        <fullName evidence="1">Phospholipid-binding protein</fullName>
    </submittedName>
</protein>
<dbReference type="AlphaFoldDB" id="A0A3B0T3Z7"/>
<dbReference type="InterPro" id="IPR036610">
    <property type="entry name" value="PEBP-like_sf"/>
</dbReference>
<feature type="non-terminal residue" evidence="1">
    <location>
        <position position="1"/>
    </location>
</feature>
<dbReference type="InterPro" id="IPR008914">
    <property type="entry name" value="PEBP"/>
</dbReference>
<dbReference type="EMBL" id="UOEK01000380">
    <property type="protein sequence ID" value="VAW07059.1"/>
    <property type="molecule type" value="Genomic_DNA"/>
</dbReference>
<accession>A0A3B0T3Z7</accession>